<dbReference type="HOGENOM" id="CLU_3381372_0_0_6"/>
<keyword evidence="2" id="KW-1185">Reference proteome</keyword>
<accession>A4A4C5</accession>
<dbReference type="eggNOG" id="ENOG5033JDN">
    <property type="taxonomic scope" value="Bacteria"/>
</dbReference>
<proteinExistence type="predicted"/>
<organism evidence="1 2">
    <name type="scientific">Congregibacter litoralis KT71</name>
    <dbReference type="NCBI Taxonomy" id="314285"/>
    <lineage>
        <taxon>Bacteria</taxon>
        <taxon>Pseudomonadati</taxon>
        <taxon>Pseudomonadota</taxon>
        <taxon>Gammaproteobacteria</taxon>
        <taxon>Cellvibrionales</taxon>
        <taxon>Halieaceae</taxon>
        <taxon>Congregibacter</taxon>
    </lineage>
</organism>
<protein>
    <submittedName>
        <fullName evidence="1">Uncharacterized protein</fullName>
    </submittedName>
</protein>
<dbReference type="AlphaFoldDB" id="A4A4C5"/>
<name>A4A4C5_9GAMM</name>
<evidence type="ECO:0000313" key="2">
    <source>
        <dbReference type="Proteomes" id="UP000019205"/>
    </source>
</evidence>
<reference evidence="1 2" key="2">
    <citation type="journal article" date="2009" name="PLoS ONE">
        <title>The photosynthetic apparatus and its regulation in the aerobic gammaproteobacterium Congregibacter litoralis gen. nov., sp. nov.</title>
        <authorList>
            <person name="Spring S."/>
            <person name="Lunsdorf H."/>
            <person name="Fuchs B.M."/>
            <person name="Tindall B.J."/>
        </authorList>
    </citation>
    <scope>NUCLEOTIDE SEQUENCE [LARGE SCALE GENOMIC DNA]</scope>
    <source>
        <strain evidence="1">KT71</strain>
    </source>
</reference>
<dbReference type="EMBL" id="AAOA02000001">
    <property type="protein sequence ID" value="EAQ99548.1"/>
    <property type="molecule type" value="Genomic_DNA"/>
</dbReference>
<gene>
    <name evidence="1" type="ORF">KT71_17801</name>
</gene>
<comment type="caution">
    <text evidence="1">The sequence shown here is derived from an EMBL/GenBank/DDBJ whole genome shotgun (WGS) entry which is preliminary data.</text>
</comment>
<reference evidence="1 2" key="1">
    <citation type="journal article" date="2007" name="Proc. Natl. Acad. Sci. U.S.A.">
        <title>Characterization of a marine gammaproteobacterium capable of aerobic anoxygenic photosynthesis.</title>
        <authorList>
            <person name="Fuchs B.M."/>
            <person name="Spring S."/>
            <person name="Teeling H."/>
            <person name="Quast C."/>
            <person name="Wulf J."/>
            <person name="Schattenhofer M."/>
            <person name="Yan S."/>
            <person name="Ferriera S."/>
            <person name="Johnson J."/>
            <person name="Glockner F.O."/>
            <person name="Amann R."/>
        </authorList>
    </citation>
    <scope>NUCLEOTIDE SEQUENCE [LARGE SCALE GENOMIC DNA]</scope>
    <source>
        <strain evidence="1">KT71</strain>
    </source>
</reference>
<sequence>MDQVSTLKAIYMGIDTHQELVVCMRSYRDFLRL</sequence>
<dbReference type="STRING" id="314285.KT71_17801"/>
<dbReference type="Proteomes" id="UP000019205">
    <property type="component" value="Chromosome"/>
</dbReference>
<evidence type="ECO:0000313" key="1">
    <source>
        <dbReference type="EMBL" id="EAQ99548.1"/>
    </source>
</evidence>